<organism evidence="2 3">
    <name type="scientific">Clydaea vesicula</name>
    <dbReference type="NCBI Taxonomy" id="447962"/>
    <lineage>
        <taxon>Eukaryota</taxon>
        <taxon>Fungi</taxon>
        <taxon>Fungi incertae sedis</taxon>
        <taxon>Chytridiomycota</taxon>
        <taxon>Chytridiomycota incertae sedis</taxon>
        <taxon>Chytridiomycetes</taxon>
        <taxon>Lobulomycetales</taxon>
        <taxon>Lobulomycetaceae</taxon>
        <taxon>Clydaea</taxon>
    </lineage>
</organism>
<dbReference type="Gene3D" id="3.90.190.10">
    <property type="entry name" value="Protein tyrosine phosphatase superfamily"/>
    <property type="match status" value="1"/>
</dbReference>
<proteinExistence type="predicted"/>
<dbReference type="PANTHER" id="PTHR31126:SF48">
    <property type="entry name" value="INOSITOL PHOSPHATASE SIW14"/>
    <property type="match status" value="1"/>
</dbReference>
<sequence length="115" mass="13234">MNNIDEENVEELNPMENFTMVANGIYRSAFPKKKNFSFLKKLGLKSILTLILEDYPELNQNFLKKNGITFFQFGVAGNKEPFCDIPETVICDALSVILDKRNHPSNNIFLMKKLM</sequence>
<dbReference type="EMBL" id="JADGJW010000096">
    <property type="protein sequence ID" value="KAJ3224341.1"/>
    <property type="molecule type" value="Genomic_DNA"/>
</dbReference>
<dbReference type="GO" id="GO:0005737">
    <property type="term" value="C:cytoplasm"/>
    <property type="evidence" value="ECO:0007669"/>
    <property type="project" value="TreeGrafter"/>
</dbReference>
<name>A0AAD5Y1V5_9FUNG</name>
<dbReference type="Proteomes" id="UP001211065">
    <property type="component" value="Unassembled WGS sequence"/>
</dbReference>
<comment type="caution">
    <text evidence="2">The sequence shown here is derived from an EMBL/GenBank/DDBJ whole genome shotgun (WGS) entry which is preliminary data.</text>
</comment>
<dbReference type="SUPFAM" id="SSF52799">
    <property type="entry name" value="(Phosphotyrosine protein) phosphatases II"/>
    <property type="match status" value="1"/>
</dbReference>
<evidence type="ECO:0000313" key="2">
    <source>
        <dbReference type="EMBL" id="KAJ3224341.1"/>
    </source>
</evidence>
<dbReference type="PANTHER" id="PTHR31126">
    <property type="entry name" value="TYROSINE-PROTEIN PHOSPHATASE"/>
    <property type="match status" value="1"/>
</dbReference>
<dbReference type="InterPro" id="IPR004861">
    <property type="entry name" value="Siw14-like"/>
</dbReference>
<evidence type="ECO:0000256" key="1">
    <source>
        <dbReference type="ARBA" id="ARBA00022801"/>
    </source>
</evidence>
<dbReference type="GO" id="GO:0052840">
    <property type="term" value="F:inositol diphosphate tetrakisphosphate diphosphatase activity"/>
    <property type="evidence" value="ECO:0007669"/>
    <property type="project" value="TreeGrafter"/>
</dbReference>
<evidence type="ECO:0000313" key="3">
    <source>
        <dbReference type="Proteomes" id="UP001211065"/>
    </source>
</evidence>
<keyword evidence="1" id="KW-0378">Hydrolase</keyword>
<dbReference type="InterPro" id="IPR020428">
    <property type="entry name" value="PFA-DSPs"/>
</dbReference>
<protein>
    <submittedName>
        <fullName evidence="2">Uncharacterized protein</fullName>
    </submittedName>
</protein>
<accession>A0AAD5Y1V5</accession>
<dbReference type="AlphaFoldDB" id="A0AAD5Y1V5"/>
<reference evidence="2" key="1">
    <citation type="submission" date="2020-05" db="EMBL/GenBank/DDBJ databases">
        <title>Phylogenomic resolution of chytrid fungi.</title>
        <authorList>
            <person name="Stajich J.E."/>
            <person name="Amses K."/>
            <person name="Simmons R."/>
            <person name="Seto K."/>
            <person name="Myers J."/>
            <person name="Bonds A."/>
            <person name="Quandt C.A."/>
            <person name="Barry K."/>
            <person name="Liu P."/>
            <person name="Grigoriev I."/>
            <person name="Longcore J.E."/>
            <person name="James T.Y."/>
        </authorList>
    </citation>
    <scope>NUCLEOTIDE SEQUENCE</scope>
    <source>
        <strain evidence="2">JEL0476</strain>
    </source>
</reference>
<dbReference type="Pfam" id="PF03162">
    <property type="entry name" value="Y_phosphatase2"/>
    <property type="match status" value="1"/>
</dbReference>
<dbReference type="PRINTS" id="PR01911">
    <property type="entry name" value="PFDSPHPHTASE"/>
</dbReference>
<dbReference type="InterPro" id="IPR029021">
    <property type="entry name" value="Prot-tyrosine_phosphatase-like"/>
</dbReference>
<dbReference type="GO" id="GO:0016791">
    <property type="term" value="F:phosphatase activity"/>
    <property type="evidence" value="ECO:0007669"/>
    <property type="project" value="InterPro"/>
</dbReference>
<keyword evidence="3" id="KW-1185">Reference proteome</keyword>
<gene>
    <name evidence="2" type="ORF">HK099_008585</name>
</gene>